<dbReference type="InParanoid" id="A0A2J7QT24"/>
<evidence type="ECO:0000256" key="8">
    <source>
        <dbReference type="ARBA" id="ARBA00023224"/>
    </source>
</evidence>
<feature type="transmembrane region" description="Helical" evidence="9">
    <location>
        <begin position="249"/>
        <end position="275"/>
    </location>
</feature>
<dbReference type="Pfam" id="PF00001">
    <property type="entry name" value="7tm_1"/>
    <property type="match status" value="1"/>
</dbReference>
<feature type="transmembrane region" description="Helical" evidence="9">
    <location>
        <begin position="458"/>
        <end position="477"/>
    </location>
</feature>
<keyword evidence="4 9" id="KW-1133">Transmembrane helix</keyword>
<dbReference type="PROSITE" id="PS50262">
    <property type="entry name" value="G_PROTEIN_RECEP_F1_2"/>
    <property type="match status" value="1"/>
</dbReference>
<dbReference type="Proteomes" id="UP000235965">
    <property type="component" value="Unassembled WGS sequence"/>
</dbReference>
<dbReference type="STRING" id="105785.A0A2J7QT24"/>
<evidence type="ECO:0000256" key="5">
    <source>
        <dbReference type="ARBA" id="ARBA00023040"/>
    </source>
</evidence>
<gene>
    <name evidence="12" type="ORF">B7P43_G12195</name>
</gene>
<protein>
    <recommendedName>
        <fullName evidence="11">G-protein coupled receptors family 1 profile domain-containing protein</fullName>
    </recommendedName>
</protein>
<feature type="domain" description="G-protein coupled receptors family 1 profile" evidence="11">
    <location>
        <begin position="267"/>
        <end position="514"/>
    </location>
</feature>
<accession>A0A2J7QT24</accession>
<feature type="transmembrane region" description="Helical" evidence="9">
    <location>
        <begin position="287"/>
        <end position="310"/>
    </location>
</feature>
<evidence type="ECO:0000256" key="2">
    <source>
        <dbReference type="ARBA" id="ARBA00010663"/>
    </source>
</evidence>
<name>A0A2J7QT24_9NEOP</name>
<keyword evidence="3 9" id="KW-0812">Transmembrane</keyword>
<dbReference type="GO" id="GO:0008188">
    <property type="term" value="F:neuropeptide receptor activity"/>
    <property type="evidence" value="ECO:0007669"/>
    <property type="project" value="TreeGrafter"/>
</dbReference>
<keyword evidence="5" id="KW-0297">G-protein coupled receptor</keyword>
<dbReference type="OrthoDB" id="8191556at2759"/>
<sequence length="563" mass="64625">MTKGRRSLMISSLFLYLLMLCLQHTPLAHSSISSNNDTCNLTLVRNLCELDLLNRSTDSISEEVTRTAQCFVKEPELNLNVSHSESEDLDQAFACLATDIQRILKCSESVVAPDTYIMKLFFDGTLDDEVNNTNLYRHGCMLCFTAQFYMILLNSMTAINYDTKICEFAGSQSLNITLWYQLTEEVQTFVYELNVMKQIRSYDNFKNVSTSPWFENFLDIETWRNYEFNVRTYIMSLMDDPESELGDNVMILILFLHGTLFLIGFIGNVILFLIFARHREMLSSNNVIILNLAIGDSFSLICNIIVSYMYNLSGSMVVGFLVCLSITLFIPLSTGICVYSVTMLSIQRYFALTHMGKDRGCRILRRFSSVLFICTIWVLACASAVPQFLKTEFYEDYCTVELTDFVTLFNVVVYCVIPLLLMATFSTATSWKMRQSVQKMPGEVLGQQKARNARTRSANILIGLIVVFAISYVPYYLFLFAYKYFNLEKIGFNQMFIISYSLIFVNSCCNPIALYAASGNFRQYFNRYLLWFCRFRLKCCRRKDDGESVSQTTQKSSINSSSL</sequence>
<feature type="signal peptide" evidence="10">
    <location>
        <begin position="1"/>
        <end position="23"/>
    </location>
</feature>
<feature type="transmembrane region" description="Helical" evidence="9">
    <location>
        <begin position="363"/>
        <end position="385"/>
    </location>
</feature>
<dbReference type="PRINTS" id="PR00237">
    <property type="entry name" value="GPCRRHODOPSN"/>
</dbReference>
<proteinExistence type="inferred from homology"/>
<dbReference type="InterPro" id="IPR000276">
    <property type="entry name" value="GPCR_Rhodpsn"/>
</dbReference>
<evidence type="ECO:0000256" key="9">
    <source>
        <dbReference type="SAM" id="Phobius"/>
    </source>
</evidence>
<organism evidence="12 13">
    <name type="scientific">Cryptotermes secundus</name>
    <dbReference type="NCBI Taxonomy" id="105785"/>
    <lineage>
        <taxon>Eukaryota</taxon>
        <taxon>Metazoa</taxon>
        <taxon>Ecdysozoa</taxon>
        <taxon>Arthropoda</taxon>
        <taxon>Hexapoda</taxon>
        <taxon>Insecta</taxon>
        <taxon>Pterygota</taxon>
        <taxon>Neoptera</taxon>
        <taxon>Polyneoptera</taxon>
        <taxon>Dictyoptera</taxon>
        <taxon>Blattodea</taxon>
        <taxon>Blattoidea</taxon>
        <taxon>Termitoidae</taxon>
        <taxon>Kalotermitidae</taxon>
        <taxon>Cryptotermitinae</taxon>
        <taxon>Cryptotermes</taxon>
    </lineage>
</organism>
<keyword evidence="13" id="KW-1185">Reference proteome</keyword>
<evidence type="ECO:0000256" key="1">
    <source>
        <dbReference type="ARBA" id="ARBA00004141"/>
    </source>
</evidence>
<dbReference type="Gene3D" id="1.20.1070.10">
    <property type="entry name" value="Rhodopsin 7-helix transmembrane proteins"/>
    <property type="match status" value="1"/>
</dbReference>
<dbReference type="CDD" id="cd00637">
    <property type="entry name" value="7tm_classA_rhodopsin-like"/>
    <property type="match status" value="1"/>
</dbReference>
<dbReference type="AlphaFoldDB" id="A0A2J7QT24"/>
<feature type="chain" id="PRO_5014400367" description="G-protein coupled receptors family 1 profile domain-containing protein" evidence="10">
    <location>
        <begin position="24"/>
        <end position="563"/>
    </location>
</feature>
<evidence type="ECO:0000256" key="6">
    <source>
        <dbReference type="ARBA" id="ARBA00023136"/>
    </source>
</evidence>
<keyword evidence="10" id="KW-0732">Signal</keyword>
<evidence type="ECO:0000313" key="13">
    <source>
        <dbReference type="Proteomes" id="UP000235965"/>
    </source>
</evidence>
<evidence type="ECO:0000256" key="4">
    <source>
        <dbReference type="ARBA" id="ARBA00022989"/>
    </source>
</evidence>
<evidence type="ECO:0000256" key="7">
    <source>
        <dbReference type="ARBA" id="ARBA00023170"/>
    </source>
</evidence>
<feature type="transmembrane region" description="Helical" evidence="9">
    <location>
        <begin position="405"/>
        <end position="425"/>
    </location>
</feature>
<keyword evidence="6 9" id="KW-0472">Membrane</keyword>
<evidence type="ECO:0000256" key="3">
    <source>
        <dbReference type="ARBA" id="ARBA00022692"/>
    </source>
</evidence>
<keyword evidence="8" id="KW-0807">Transducer</keyword>
<evidence type="ECO:0000259" key="11">
    <source>
        <dbReference type="PROSITE" id="PS50262"/>
    </source>
</evidence>
<feature type="transmembrane region" description="Helical" evidence="9">
    <location>
        <begin position="497"/>
        <end position="517"/>
    </location>
</feature>
<dbReference type="SUPFAM" id="SSF81321">
    <property type="entry name" value="Family A G protein-coupled receptor-like"/>
    <property type="match status" value="1"/>
</dbReference>
<dbReference type="PANTHER" id="PTHR45695:SF26">
    <property type="entry name" value="NEUROPEPTIDE CCHAMIDE-1 RECEPTOR"/>
    <property type="match status" value="1"/>
</dbReference>
<reference evidence="12 13" key="1">
    <citation type="submission" date="2017-12" db="EMBL/GenBank/DDBJ databases">
        <title>Hemimetabolous genomes reveal molecular basis of termite eusociality.</title>
        <authorList>
            <person name="Harrison M.C."/>
            <person name="Jongepier E."/>
            <person name="Robertson H.M."/>
            <person name="Arning N."/>
            <person name="Bitard-Feildel T."/>
            <person name="Chao H."/>
            <person name="Childers C.P."/>
            <person name="Dinh H."/>
            <person name="Doddapaneni H."/>
            <person name="Dugan S."/>
            <person name="Gowin J."/>
            <person name="Greiner C."/>
            <person name="Han Y."/>
            <person name="Hu H."/>
            <person name="Hughes D.S.T."/>
            <person name="Huylmans A.-K."/>
            <person name="Kemena C."/>
            <person name="Kremer L.P.M."/>
            <person name="Lee S.L."/>
            <person name="Lopez-Ezquerra A."/>
            <person name="Mallet L."/>
            <person name="Monroy-Kuhn J.M."/>
            <person name="Moser A."/>
            <person name="Murali S.C."/>
            <person name="Muzny D.M."/>
            <person name="Otani S."/>
            <person name="Piulachs M.-D."/>
            <person name="Poelchau M."/>
            <person name="Qu J."/>
            <person name="Schaub F."/>
            <person name="Wada-Katsumata A."/>
            <person name="Worley K.C."/>
            <person name="Xie Q."/>
            <person name="Ylla G."/>
            <person name="Poulsen M."/>
            <person name="Gibbs R.A."/>
            <person name="Schal C."/>
            <person name="Richards S."/>
            <person name="Belles X."/>
            <person name="Korb J."/>
            <person name="Bornberg-Bauer E."/>
        </authorList>
    </citation>
    <scope>NUCLEOTIDE SEQUENCE [LARGE SCALE GENOMIC DNA]</scope>
    <source>
        <tissue evidence="12">Whole body</tissue>
    </source>
</reference>
<evidence type="ECO:0000256" key="10">
    <source>
        <dbReference type="SAM" id="SignalP"/>
    </source>
</evidence>
<comment type="similarity">
    <text evidence="2">Belongs to the G-protein coupled receptor 1 family.</text>
</comment>
<dbReference type="EMBL" id="NEVH01011202">
    <property type="protein sequence ID" value="PNF31740.1"/>
    <property type="molecule type" value="Genomic_DNA"/>
</dbReference>
<comment type="subcellular location">
    <subcellularLocation>
        <location evidence="1">Membrane</location>
        <topology evidence="1">Multi-pass membrane protein</topology>
    </subcellularLocation>
</comment>
<evidence type="ECO:0000313" key="12">
    <source>
        <dbReference type="EMBL" id="PNF31740.1"/>
    </source>
</evidence>
<dbReference type="GO" id="GO:0005886">
    <property type="term" value="C:plasma membrane"/>
    <property type="evidence" value="ECO:0007669"/>
    <property type="project" value="TreeGrafter"/>
</dbReference>
<dbReference type="PANTHER" id="PTHR45695">
    <property type="entry name" value="LEUCOKININ RECEPTOR-RELATED"/>
    <property type="match status" value="1"/>
</dbReference>
<keyword evidence="7" id="KW-0675">Receptor</keyword>
<dbReference type="InterPro" id="IPR017452">
    <property type="entry name" value="GPCR_Rhodpsn_7TM"/>
</dbReference>
<comment type="caution">
    <text evidence="12">The sequence shown here is derived from an EMBL/GenBank/DDBJ whole genome shotgun (WGS) entry which is preliminary data.</text>
</comment>
<feature type="transmembrane region" description="Helical" evidence="9">
    <location>
        <begin position="316"/>
        <end position="342"/>
    </location>
</feature>